<protein>
    <recommendedName>
        <fullName evidence="1">Secretion system C-terminal sorting domain-containing protein</fullName>
    </recommendedName>
</protein>
<dbReference type="RefSeq" id="WP_183475825.1">
    <property type="nucleotide sequence ID" value="NZ_JACHWX010000002.1"/>
</dbReference>
<feature type="domain" description="Secretion system C-terminal sorting" evidence="1">
    <location>
        <begin position="1047"/>
        <end position="1131"/>
    </location>
</feature>
<keyword evidence="3" id="KW-1185">Reference proteome</keyword>
<accession>A0A839SAW4</accession>
<proteinExistence type="predicted"/>
<comment type="caution">
    <text evidence="2">The sequence shown here is derived from an EMBL/GenBank/DDBJ whole genome shotgun (WGS) entry which is preliminary data.</text>
</comment>
<dbReference type="Pfam" id="PF18962">
    <property type="entry name" value="Por_Secre_tail"/>
    <property type="match status" value="1"/>
</dbReference>
<name>A0A839SAW4_9SPHI</name>
<dbReference type="InterPro" id="IPR026444">
    <property type="entry name" value="Secre_tail"/>
</dbReference>
<evidence type="ECO:0000313" key="2">
    <source>
        <dbReference type="EMBL" id="MBB3054728.1"/>
    </source>
</evidence>
<evidence type="ECO:0000259" key="1">
    <source>
        <dbReference type="Pfam" id="PF18962"/>
    </source>
</evidence>
<dbReference type="AlphaFoldDB" id="A0A839SAW4"/>
<evidence type="ECO:0000313" key="3">
    <source>
        <dbReference type="Proteomes" id="UP000539265"/>
    </source>
</evidence>
<reference evidence="2" key="1">
    <citation type="submission" date="2020-08" db="EMBL/GenBank/DDBJ databases">
        <title>Genomic Encyclopedia of Type Strains, Phase III (KMG-III): the genomes of soil and plant-associated and newly described type strains.</title>
        <authorList>
            <person name="Whitman W."/>
        </authorList>
    </citation>
    <scope>NUCLEOTIDE SEQUENCE [LARGE SCALE GENOMIC DNA]</scope>
    <source>
        <strain evidence="2">CECT 8628</strain>
    </source>
</reference>
<sequence length="1141" mass="118415">MVDRFLLTLIIVLGWCSTQAAITFDWKGTSTTWAASTSWTENGGTGDYPGSGGRTTDVVRFGMSGTFSSQPTLTSSITIASIEFGGGYQTAGTQLTVNGATLTVTTITQDINTTSGGFTIYDYLQGTGTITCTNINVGSGSSTSGTNNFMLSDIATLNVSGNVTITTNANIQNGCGFRLESGNMYLTGQVIFNKLTGINASNSAYFTINTVTQSGGTATTPHLYLSNANPLGTIPSPYASVNFYGDHGGTSTVTYTAASPKIYTTATAGFGSGGGTIDTTKASYDYLTIQGSGTATVGGSTVGALKVTGDLTTNSPVTFAPAGASATNTSVGGNWNNTSTVTGGAGTFAITGNVANSGPMTLSSGNLDVGSSLTNSSTITAGSGSIIVDAGLSTSGTLTLSSGALKVGGNYTNSGTFTAGTGTVYFNGASAQSLTDNSSAGTTLNNCDFSGAGTKTLSGTGKFAVSSSGVLTMEASTTLQTGGILTLNSASTGSATVGAIPSTSSITGTVNVQRYISGGSNTYRSYRLLSSPVYTATSGSIHYSDLSYLPLYSPITGTLGTGGGMTKSGNPSMYLYRDNMAFTNSTFNTGNFRGINKINNSPLYAVGVDYDGTYNLTVGTGIMFFYRGDLTNLANKFTTTTSAEATVLSSTGTLNQQAVTVTNWYTGLTTLQCSTVTGNTGYSGYNLVGNPYASSIDWNTYSTTTSTAGIYAPSVGPTIYVFNPVTKVYATYSGGVGLNGGSNIIPSGQGFFVKASSSSAQLIFHESAKTNSQLTGPTAASGTTLLLSTAPIQSSVLQYLRINLAADTIEKEETIVRFDNSSKTTYDINEDAQYLPGSGRISLSSMTADSVPVAINNMPLPKRTQSIKLVVKTAADGQFTLNMTELKSIPQLFQVWLKDAYNKDSLDFRHNPIYTFDVLHSDTNSFGANRFSLVIRQDPALMIHLLSFGASKTSNGSQVVWNTENEQNYTNFTVERSNDGGVTFAVLGGVSSDTQGTYSFLDKNPPLATDMYRLKIQDINGSITYSNVVTLIYGNATTNVAKSNISIYPNPSNGIINLAITAGGNPLQVNSSLSMPGVKGSISQAYDIKIISTAGALIKTTTTTSASWQDNVSNLTPGTYIIQVVNNKDKSLVGKSTFVKM</sequence>
<organism evidence="2 3">
    <name type="scientific">Mucilaginibacter gotjawali</name>
    <dbReference type="NCBI Taxonomy" id="1550579"/>
    <lineage>
        <taxon>Bacteria</taxon>
        <taxon>Pseudomonadati</taxon>
        <taxon>Bacteroidota</taxon>
        <taxon>Sphingobacteriia</taxon>
        <taxon>Sphingobacteriales</taxon>
        <taxon>Sphingobacteriaceae</taxon>
        <taxon>Mucilaginibacter</taxon>
    </lineage>
</organism>
<gene>
    <name evidence="2" type="ORF">FHS11_001138</name>
</gene>
<dbReference type="Proteomes" id="UP000539265">
    <property type="component" value="Unassembled WGS sequence"/>
</dbReference>
<dbReference type="EMBL" id="JACHWX010000002">
    <property type="protein sequence ID" value="MBB3054728.1"/>
    <property type="molecule type" value="Genomic_DNA"/>
</dbReference>